<dbReference type="PANTHER" id="PTHR42865:SF5">
    <property type="entry name" value="L-CYSTINE TRANSPORTER TCYP"/>
    <property type="match status" value="1"/>
</dbReference>
<feature type="transmembrane region" description="Helical" evidence="7">
    <location>
        <begin position="245"/>
        <end position="262"/>
    </location>
</feature>
<feature type="transmembrane region" description="Helical" evidence="7">
    <location>
        <begin position="282"/>
        <end position="308"/>
    </location>
</feature>
<dbReference type="AlphaFoldDB" id="A0A0Q9YY14"/>
<comment type="subcellular location">
    <subcellularLocation>
        <location evidence="1">Membrane</location>
        <topology evidence="1">Multi-pass membrane protein</topology>
    </subcellularLocation>
</comment>
<keyword evidence="10" id="KW-1185">Reference proteome</keyword>
<organism evidence="8">
    <name type="scientific">Candidatus Berkiella aquae</name>
    <dbReference type="NCBI Taxonomy" id="295108"/>
    <lineage>
        <taxon>Bacteria</taxon>
        <taxon>Pseudomonadati</taxon>
        <taxon>Pseudomonadota</taxon>
        <taxon>Gammaproteobacteria</taxon>
        <taxon>Candidatus Berkiellales</taxon>
        <taxon>Candidatus Berkiellaceae</taxon>
        <taxon>Candidatus Berkiella</taxon>
    </lineage>
</organism>
<keyword evidence="5 7" id="KW-1133">Transmembrane helix</keyword>
<name>A0A0Q9YY14_9GAMM</name>
<evidence type="ECO:0000256" key="5">
    <source>
        <dbReference type="ARBA" id="ARBA00022989"/>
    </source>
</evidence>
<reference evidence="9" key="3">
    <citation type="submission" date="2021-06" db="EMBL/GenBank/DDBJ databases">
        <title>Genomic Description and Analysis of Intracellular Bacteria, Candidatus Berkiella cookevillensis and Candidatus Berkiella aquae.</title>
        <authorList>
            <person name="Kidane D.T."/>
            <person name="Mehari Y.T."/>
            <person name="Rice F.C."/>
            <person name="Arivett B.A."/>
            <person name="Farone A.L."/>
            <person name="Berk S.G."/>
            <person name="Farone M.B."/>
        </authorList>
    </citation>
    <scope>NUCLEOTIDE SEQUENCE</scope>
    <source>
        <strain evidence="9">HT99</strain>
    </source>
</reference>
<sequence>MLNRRGYWHILLAIFLAILAGLWQQPWILKCADLVSEIFVRLLKLISLPMISLSLLATISSVGENSLSTMGKRIVTYTVLTTTIAATIALLMYTFMQPVFHLSNEVVAQTVNQVDYLKELIKVIPSNLLEPFLEGNVVSILLLSLLLGFGITKLPKEQRLPIHQLLQSLFLIMMQITRWIVSFMPVAVWGFMTSFVLELTKGLSIAQLGWYLGAILSANLIQAFIILPLFLWWHGISARQAFMKMLPALSFAFFSKSSSAAMPTAIDCAERNLGVDSKVARFSFPLCTSINMNACAAFILITVLFVAQSHGMQISMSEKITWIFIATIAAIGNAGVPMGCFFIASALLSTMNLPLTLMGIILPFYALLDMLESAINIWSDSCVTLAVNQKSKEVLVSEPSSNTIVEELAE</sequence>
<dbReference type="SUPFAM" id="SSF118215">
    <property type="entry name" value="Proton glutamate symport protein"/>
    <property type="match status" value="1"/>
</dbReference>
<feature type="transmembrane region" description="Helical" evidence="7">
    <location>
        <begin position="209"/>
        <end position="233"/>
    </location>
</feature>
<feature type="transmembrane region" description="Helical" evidence="7">
    <location>
        <begin position="350"/>
        <end position="368"/>
    </location>
</feature>
<evidence type="ECO:0000313" key="10">
    <source>
        <dbReference type="Proteomes" id="UP000051497"/>
    </source>
</evidence>
<evidence type="ECO:0000256" key="4">
    <source>
        <dbReference type="ARBA" id="ARBA00022692"/>
    </source>
</evidence>
<evidence type="ECO:0000313" key="9">
    <source>
        <dbReference type="EMBL" id="MCS5712357.1"/>
    </source>
</evidence>
<evidence type="ECO:0000256" key="1">
    <source>
        <dbReference type="ARBA" id="ARBA00004141"/>
    </source>
</evidence>
<dbReference type="InterPro" id="IPR001991">
    <property type="entry name" value="Na-dicarboxylate_symporter"/>
</dbReference>
<evidence type="ECO:0000256" key="6">
    <source>
        <dbReference type="ARBA" id="ARBA00023136"/>
    </source>
</evidence>
<keyword evidence="3" id="KW-0813">Transport</keyword>
<evidence type="ECO:0000256" key="3">
    <source>
        <dbReference type="ARBA" id="ARBA00022448"/>
    </source>
</evidence>
<comment type="caution">
    <text evidence="8">The sequence shown here is derived from an EMBL/GenBank/DDBJ whole genome shotgun (WGS) entry which is preliminary data.</text>
</comment>
<dbReference type="EMBL" id="LKAJ01000002">
    <property type="protein sequence ID" value="KRG22442.1"/>
    <property type="molecule type" value="Genomic_DNA"/>
</dbReference>
<feature type="transmembrane region" description="Helical" evidence="7">
    <location>
        <begin position="137"/>
        <end position="155"/>
    </location>
</feature>
<dbReference type="InterPro" id="IPR036458">
    <property type="entry name" value="Na:dicarbo_symporter_sf"/>
</dbReference>
<dbReference type="GO" id="GO:0015293">
    <property type="term" value="F:symporter activity"/>
    <property type="evidence" value="ECO:0007669"/>
    <property type="project" value="UniProtKB-KW"/>
</dbReference>
<gene>
    <name evidence="8" type="primary">gltP</name>
    <name evidence="8" type="ORF">HT99x_00865</name>
    <name evidence="9" type="ORF">HT99x_013020</name>
</gene>
<feature type="transmembrane region" description="Helical" evidence="7">
    <location>
        <begin position="176"/>
        <end position="197"/>
    </location>
</feature>
<dbReference type="STRING" id="295108.HT99x_00865"/>
<dbReference type="GO" id="GO:0005886">
    <property type="term" value="C:plasma membrane"/>
    <property type="evidence" value="ECO:0007669"/>
    <property type="project" value="UniProtKB-SubCell"/>
</dbReference>
<dbReference type="PRINTS" id="PR00173">
    <property type="entry name" value="EDTRNSPORT"/>
</dbReference>
<keyword evidence="4 7" id="KW-0812">Transmembrane</keyword>
<dbReference type="EMBL" id="LKAJ02000001">
    <property type="protein sequence ID" value="MCS5712357.1"/>
    <property type="molecule type" value="Genomic_DNA"/>
</dbReference>
<dbReference type="Gene3D" id="1.10.3860.10">
    <property type="entry name" value="Sodium:dicarboxylate symporter"/>
    <property type="match status" value="1"/>
</dbReference>
<dbReference type="PANTHER" id="PTHR42865">
    <property type="entry name" value="PROTON/GLUTAMATE-ASPARTATE SYMPORTER"/>
    <property type="match status" value="1"/>
</dbReference>
<dbReference type="Proteomes" id="UP000051497">
    <property type="component" value="Unassembled WGS sequence"/>
</dbReference>
<reference evidence="9" key="2">
    <citation type="journal article" date="2016" name="Genome Announc.">
        <title>Draft Genome Sequences of Two Novel Amoeba-Resistant Intranuclear Bacteria, 'Candidatus Berkiella cookevillensis' and 'Candidatus Berkiella aquae'.</title>
        <authorList>
            <person name="Mehari Y.T."/>
            <person name="Arivett B.A."/>
            <person name="Farone A.L."/>
            <person name="Gunderson J.H."/>
            <person name="Farone M.B."/>
        </authorList>
    </citation>
    <scope>NUCLEOTIDE SEQUENCE</scope>
    <source>
        <strain evidence="9">HT99</strain>
    </source>
</reference>
<dbReference type="RefSeq" id="WP_075065491.1">
    <property type="nucleotide sequence ID" value="NZ_LKAJ02000001.1"/>
</dbReference>
<accession>A0A0Q9YY14</accession>
<evidence type="ECO:0000313" key="8">
    <source>
        <dbReference type="EMBL" id="KRG22442.1"/>
    </source>
</evidence>
<dbReference type="OrthoDB" id="9766690at2"/>
<dbReference type="Pfam" id="PF00375">
    <property type="entry name" value="SDF"/>
    <property type="match status" value="1"/>
</dbReference>
<evidence type="ECO:0000256" key="2">
    <source>
        <dbReference type="ARBA" id="ARBA00006148"/>
    </source>
</evidence>
<feature type="transmembrane region" description="Helical" evidence="7">
    <location>
        <begin position="320"/>
        <end position="344"/>
    </location>
</feature>
<comment type="similarity">
    <text evidence="2">Belongs to the dicarboxylate/amino acid:cation symporter (DAACS) (TC 2.A.23) family.</text>
</comment>
<feature type="transmembrane region" description="Helical" evidence="7">
    <location>
        <begin position="41"/>
        <end position="62"/>
    </location>
</feature>
<dbReference type="GO" id="GO:0006835">
    <property type="term" value="P:dicarboxylic acid transport"/>
    <property type="evidence" value="ECO:0007669"/>
    <property type="project" value="TreeGrafter"/>
</dbReference>
<feature type="transmembrane region" description="Helical" evidence="7">
    <location>
        <begin position="74"/>
        <end position="96"/>
    </location>
</feature>
<keyword evidence="6 7" id="KW-0472">Membrane</keyword>
<protein>
    <submittedName>
        <fullName evidence="9">Dicarboxylate/amino acid:cation symporter</fullName>
    </submittedName>
    <submittedName>
        <fullName evidence="8">Proton glutamate symport protein</fullName>
    </submittedName>
</protein>
<dbReference type="PATRIC" id="fig|1590043.3.peg.869"/>
<reference evidence="8" key="1">
    <citation type="submission" date="2015-09" db="EMBL/GenBank/DDBJ databases">
        <title>Draft Genome Sequences of Two Novel Amoeba-resistant Intranuclear Bacteria, Candidatus Berkiella cookevillensis and Candidatus Berkiella aquae.</title>
        <authorList>
            <person name="Mehari Y.T."/>
            <person name="Arivett B.A."/>
            <person name="Farone A.L."/>
            <person name="Gunderson J.H."/>
            <person name="Farone M.B."/>
        </authorList>
    </citation>
    <scope>NUCLEOTIDE SEQUENCE [LARGE SCALE GENOMIC DNA]</scope>
    <source>
        <strain evidence="8">HT99</strain>
    </source>
</reference>
<evidence type="ECO:0000256" key="7">
    <source>
        <dbReference type="SAM" id="Phobius"/>
    </source>
</evidence>
<proteinExistence type="inferred from homology"/>